<evidence type="ECO:0000256" key="1">
    <source>
        <dbReference type="SAM" id="MobiDB-lite"/>
    </source>
</evidence>
<feature type="region of interest" description="Disordered" evidence="1">
    <location>
        <begin position="546"/>
        <end position="580"/>
    </location>
</feature>
<feature type="compositionally biased region" description="Polar residues" evidence="1">
    <location>
        <begin position="160"/>
        <end position="170"/>
    </location>
</feature>
<name>A0A7C8MEP1_9PLEO</name>
<evidence type="ECO:0000313" key="3">
    <source>
        <dbReference type="Proteomes" id="UP000481861"/>
    </source>
</evidence>
<accession>A0A7C8MEP1</accession>
<keyword evidence="3" id="KW-1185">Reference proteome</keyword>
<comment type="caution">
    <text evidence="2">The sequence shown here is derived from an EMBL/GenBank/DDBJ whole genome shotgun (WGS) entry which is preliminary data.</text>
</comment>
<organism evidence="2 3">
    <name type="scientific">Massariosphaeria phaeospora</name>
    <dbReference type="NCBI Taxonomy" id="100035"/>
    <lineage>
        <taxon>Eukaryota</taxon>
        <taxon>Fungi</taxon>
        <taxon>Dikarya</taxon>
        <taxon>Ascomycota</taxon>
        <taxon>Pezizomycotina</taxon>
        <taxon>Dothideomycetes</taxon>
        <taxon>Pleosporomycetidae</taxon>
        <taxon>Pleosporales</taxon>
        <taxon>Pleosporales incertae sedis</taxon>
        <taxon>Massariosphaeria</taxon>
    </lineage>
</organism>
<feature type="compositionally biased region" description="Low complexity" evidence="1">
    <location>
        <begin position="130"/>
        <end position="148"/>
    </location>
</feature>
<feature type="compositionally biased region" description="Polar residues" evidence="1">
    <location>
        <begin position="551"/>
        <end position="570"/>
    </location>
</feature>
<feature type="compositionally biased region" description="Polar residues" evidence="1">
    <location>
        <begin position="29"/>
        <end position="62"/>
    </location>
</feature>
<dbReference type="AlphaFoldDB" id="A0A7C8MEP1"/>
<feature type="region of interest" description="Disordered" evidence="1">
    <location>
        <begin position="1"/>
        <end position="207"/>
    </location>
</feature>
<feature type="compositionally biased region" description="Basic and acidic residues" evidence="1">
    <location>
        <begin position="183"/>
        <end position="192"/>
    </location>
</feature>
<dbReference type="Proteomes" id="UP000481861">
    <property type="component" value="Unassembled WGS sequence"/>
</dbReference>
<evidence type="ECO:0000313" key="2">
    <source>
        <dbReference type="EMBL" id="KAF2871462.1"/>
    </source>
</evidence>
<dbReference type="EMBL" id="JAADJZ010000011">
    <property type="protein sequence ID" value="KAF2871462.1"/>
    <property type="molecule type" value="Genomic_DNA"/>
</dbReference>
<sequence>MSKRFRARRASDVRGDGSSNTGLEHGAPSLSSRVRGSLNQSPFLRPLTSQESRQEASQTPTKSKPPGKLPPNRFAFLEQQKLENRKNGTGPGPLPEESKEPWREKQFRGEKPKHPGPRHRGYRGTDSLLSGQSPSSTQESSTVTTQHTPDFAGSAEAENGTVSSSNQNSIEDAFVQPRTPTLSEKDSTRKENSSIVLPQSPPTGFPQTISRVRSMASHENLLPAHVSAFEYAIRPFLDMSSTYEHFNLPSPTDASPMPSIFADSPRVVSSSWSIGTEELFCVPPNEGLPLHLRHQVTLDMRIKYLKARAALMRCTVLALTVRAVEKRPWRIKDDRKPYHYHSEICKLARYIALPVAREYEDQGLQARCMYWIGRGEGGRGDYAEAANRFEDAMALDFEFQGLLKSERASATFLYENVEDEYNKKLSGNDGYFEDPDAAERAEAATIARDARAAAKADKILDGEDSSGDEWQWQPPRQERKREYLPSELMTAWQPDRQKVEESLTDAERAYVYNVINVRAKGDTGPETVASILAGDARKYHEDYDDEDVAMSGSSDGLRSGAVMSSRSSELGTPASLGETY</sequence>
<feature type="compositionally biased region" description="Basic and acidic residues" evidence="1">
    <location>
        <begin position="96"/>
        <end position="113"/>
    </location>
</feature>
<proteinExistence type="predicted"/>
<reference evidence="2 3" key="1">
    <citation type="submission" date="2020-01" db="EMBL/GenBank/DDBJ databases">
        <authorList>
            <consortium name="DOE Joint Genome Institute"/>
            <person name="Haridas S."/>
            <person name="Albert R."/>
            <person name="Binder M."/>
            <person name="Bloem J."/>
            <person name="Labutti K."/>
            <person name="Salamov A."/>
            <person name="Andreopoulos B."/>
            <person name="Baker S.E."/>
            <person name="Barry K."/>
            <person name="Bills G."/>
            <person name="Bluhm B.H."/>
            <person name="Cannon C."/>
            <person name="Castanera R."/>
            <person name="Culley D.E."/>
            <person name="Daum C."/>
            <person name="Ezra D."/>
            <person name="Gonzalez J.B."/>
            <person name="Henrissat B."/>
            <person name="Kuo A."/>
            <person name="Liang C."/>
            <person name="Lipzen A."/>
            <person name="Lutzoni F."/>
            <person name="Magnuson J."/>
            <person name="Mondo S."/>
            <person name="Nolan M."/>
            <person name="Ohm R."/>
            <person name="Pangilinan J."/>
            <person name="Park H.-J.H."/>
            <person name="Ramirez L."/>
            <person name="Alfaro M."/>
            <person name="Sun H."/>
            <person name="Tritt A."/>
            <person name="Yoshinaga Y."/>
            <person name="Zwiers L.-H.L."/>
            <person name="Turgeon B.G."/>
            <person name="Goodwin S.B."/>
            <person name="Spatafora J.W."/>
            <person name="Crous P.W."/>
            <person name="Grigoriev I.V."/>
        </authorList>
    </citation>
    <scope>NUCLEOTIDE SEQUENCE [LARGE SCALE GENOMIC DNA]</scope>
    <source>
        <strain evidence="2 3">CBS 611.86</strain>
    </source>
</reference>
<gene>
    <name evidence="2" type="ORF">BDV95DRAFT_41156</name>
</gene>
<dbReference type="OrthoDB" id="3801492at2759"/>
<protein>
    <submittedName>
        <fullName evidence="2">Uncharacterized protein</fullName>
    </submittedName>
</protein>